<feature type="region of interest" description="Disordered" evidence="2">
    <location>
        <begin position="37"/>
        <end position="67"/>
    </location>
</feature>
<dbReference type="Proteomes" id="UP000638648">
    <property type="component" value="Unassembled WGS sequence"/>
</dbReference>
<dbReference type="Gene3D" id="3.20.20.80">
    <property type="entry name" value="Glycosidases"/>
    <property type="match status" value="1"/>
</dbReference>
<dbReference type="SUPFAM" id="SSF51445">
    <property type="entry name" value="(Trans)glycosidases"/>
    <property type="match status" value="1"/>
</dbReference>
<dbReference type="EMBL" id="JADBEM010000001">
    <property type="protein sequence ID" value="MBE1610190.1"/>
    <property type="molecule type" value="Genomic_DNA"/>
</dbReference>
<gene>
    <name evidence="4" type="ORF">HEB94_007038</name>
</gene>
<dbReference type="PROSITE" id="PS51257">
    <property type="entry name" value="PROKAR_LIPOPROTEIN"/>
    <property type="match status" value="1"/>
</dbReference>
<evidence type="ECO:0000313" key="5">
    <source>
        <dbReference type="Proteomes" id="UP000638648"/>
    </source>
</evidence>
<dbReference type="RefSeq" id="WP_192753595.1">
    <property type="nucleotide sequence ID" value="NZ_BAABJL010000131.1"/>
</dbReference>
<dbReference type="Gene3D" id="2.60.120.260">
    <property type="entry name" value="Galactose-binding domain-like"/>
    <property type="match status" value="1"/>
</dbReference>
<reference evidence="4" key="1">
    <citation type="submission" date="2020-10" db="EMBL/GenBank/DDBJ databases">
        <title>Sequencing the genomes of 1000 actinobacteria strains.</title>
        <authorList>
            <person name="Klenk H.-P."/>
        </authorList>
    </citation>
    <scope>NUCLEOTIDE SEQUENCE</scope>
    <source>
        <strain evidence="4">DSM 45354</strain>
    </source>
</reference>
<keyword evidence="5" id="KW-1185">Reference proteome</keyword>
<dbReference type="Pfam" id="PF02018">
    <property type="entry name" value="CBM_4_9"/>
    <property type="match status" value="1"/>
</dbReference>
<dbReference type="AlphaFoldDB" id="A0A927N064"/>
<dbReference type="GO" id="GO:0004553">
    <property type="term" value="F:hydrolase activity, hydrolyzing O-glycosyl compounds"/>
    <property type="evidence" value="ECO:0007669"/>
    <property type="project" value="TreeGrafter"/>
</dbReference>
<evidence type="ECO:0000313" key="4">
    <source>
        <dbReference type="EMBL" id="MBE1610190.1"/>
    </source>
</evidence>
<dbReference type="PANTHER" id="PTHR12631:SF10">
    <property type="entry name" value="BETA-XYLOSIDASE-LIKE PROTEIN-RELATED"/>
    <property type="match status" value="1"/>
</dbReference>
<evidence type="ECO:0000256" key="1">
    <source>
        <dbReference type="ARBA" id="ARBA00022801"/>
    </source>
</evidence>
<evidence type="ECO:0000259" key="3">
    <source>
        <dbReference type="Pfam" id="PF02018"/>
    </source>
</evidence>
<dbReference type="SUPFAM" id="SSF49785">
    <property type="entry name" value="Galactose-binding domain-like"/>
    <property type="match status" value="1"/>
</dbReference>
<feature type="domain" description="CBM-cenC" evidence="3">
    <location>
        <begin position="58"/>
        <end position="165"/>
    </location>
</feature>
<keyword evidence="1" id="KW-0378">Hydrolase</keyword>
<dbReference type="InterPro" id="IPR008979">
    <property type="entry name" value="Galactose-bd-like_sf"/>
</dbReference>
<dbReference type="InterPro" id="IPR051923">
    <property type="entry name" value="Glycosyl_Hydrolase_39"/>
</dbReference>
<accession>A0A927N064</accession>
<proteinExistence type="predicted"/>
<organism evidence="4 5">
    <name type="scientific">Actinopolymorpha pittospori</name>
    <dbReference type="NCBI Taxonomy" id="648752"/>
    <lineage>
        <taxon>Bacteria</taxon>
        <taxon>Bacillati</taxon>
        <taxon>Actinomycetota</taxon>
        <taxon>Actinomycetes</taxon>
        <taxon>Propionibacteriales</taxon>
        <taxon>Actinopolymorphaceae</taxon>
        <taxon>Actinopolymorpha</taxon>
    </lineage>
</organism>
<protein>
    <recommendedName>
        <fullName evidence="3">CBM-cenC domain-containing protein</fullName>
    </recommendedName>
</protein>
<name>A0A927N064_9ACTN</name>
<dbReference type="InterPro" id="IPR017853">
    <property type="entry name" value="GH"/>
</dbReference>
<evidence type="ECO:0000256" key="2">
    <source>
        <dbReference type="SAM" id="MobiDB-lite"/>
    </source>
</evidence>
<dbReference type="InterPro" id="IPR003305">
    <property type="entry name" value="CenC_carb-bd"/>
</dbReference>
<sequence length="533" mass="57946">MRARGGTIRSGTLVLAVLACVLLALNAQHLTVASASTHPADAGTAGKPGKKSGVLNPNPGFETGSLAPWDNTNDATVVANNAHSGTYAVNLGTVFTGVSQTVTGLTPNTSYTLTGWVMTQSDLVYLGVKNYAGEGTEVNTHTTATAYTNLSVSFITGPASTSAFIFLYKNDNSGLSFADDVELTANPNRTYSGEDLGFNTQDPYFQTQDSLDALYDQVAATGTTWVRATLFWDLMEPTRGTIDWTQADMIFDTIKAHGLKYNLVIRSAPSWAADGADTRDHNYAPTDNASYGQIAYQIAKRYLNRGVTITFELGNEQNMKFFNMPAVDPAQYTHNMLIPGTTGIRRAARELRVPAPTVLVGGFAPVDPIYVPDSMKPIDFMTAIYANGGKGYFDSIAYHTYTYVSAPGDDQWTFQELERVIALMNSHGDTNRKIWATEVGWATGTGEGEISEANQAAWTAQEFDYWFSLPYAGPMIWYELVDNQSHDNANRENTFGLMYSTQPWTPKPAYDAFLSKVSPAGGSHHGGRGHYGR</sequence>
<comment type="caution">
    <text evidence="4">The sequence shown here is derived from an EMBL/GenBank/DDBJ whole genome shotgun (WGS) entry which is preliminary data.</text>
</comment>
<dbReference type="PANTHER" id="PTHR12631">
    <property type="entry name" value="ALPHA-L-IDURONIDASE"/>
    <property type="match status" value="1"/>
</dbReference>